<feature type="non-terminal residue" evidence="1">
    <location>
        <position position="72"/>
    </location>
</feature>
<organism evidence="1 2">
    <name type="scientific">Actinomadura bangladeshensis</name>
    <dbReference type="NCBI Taxonomy" id="453573"/>
    <lineage>
        <taxon>Bacteria</taxon>
        <taxon>Bacillati</taxon>
        <taxon>Actinomycetota</taxon>
        <taxon>Actinomycetes</taxon>
        <taxon>Streptosporangiales</taxon>
        <taxon>Thermomonosporaceae</taxon>
        <taxon>Actinomadura</taxon>
    </lineage>
</organism>
<name>A0A6L9QQ02_9ACTN</name>
<dbReference type="AlphaFoldDB" id="A0A6L9QQ02"/>
<dbReference type="EMBL" id="JAAGLI010000822">
    <property type="protein sequence ID" value="NEA26773.1"/>
    <property type="molecule type" value="Genomic_DNA"/>
</dbReference>
<reference evidence="1 2" key="1">
    <citation type="submission" date="2020-01" db="EMBL/GenBank/DDBJ databases">
        <title>Insect and environment-associated Actinomycetes.</title>
        <authorList>
            <person name="Currrie C."/>
            <person name="Chevrette M."/>
            <person name="Carlson C."/>
            <person name="Stubbendieck R."/>
            <person name="Wendt-Pienkowski E."/>
        </authorList>
    </citation>
    <scope>NUCLEOTIDE SEQUENCE [LARGE SCALE GENOMIC DNA]</scope>
    <source>
        <strain evidence="1 2">SID10258</strain>
    </source>
</reference>
<gene>
    <name evidence="1" type="ORF">G3I70_30370</name>
</gene>
<evidence type="ECO:0000313" key="1">
    <source>
        <dbReference type="EMBL" id="NEA26773.1"/>
    </source>
</evidence>
<dbReference type="Proteomes" id="UP000475532">
    <property type="component" value="Unassembled WGS sequence"/>
</dbReference>
<proteinExistence type="predicted"/>
<protein>
    <submittedName>
        <fullName evidence="1">Uncharacterized protein</fullName>
    </submittedName>
</protein>
<accession>A0A6L9QQ02</accession>
<sequence length="72" mass="7763">MSTTGPRTADEDTWEMPAAWRKLVHPRRDRPPYPAVAADGAAPGRMRALLDAARGRVEEVLALPGTTPALAE</sequence>
<evidence type="ECO:0000313" key="2">
    <source>
        <dbReference type="Proteomes" id="UP000475532"/>
    </source>
</evidence>
<comment type="caution">
    <text evidence="1">The sequence shown here is derived from an EMBL/GenBank/DDBJ whole genome shotgun (WGS) entry which is preliminary data.</text>
</comment>